<dbReference type="PROSITE" id="PS50157">
    <property type="entry name" value="ZINC_FINGER_C2H2_2"/>
    <property type="match status" value="9"/>
</dbReference>
<dbReference type="SMART" id="SM00868">
    <property type="entry name" value="zf-AD"/>
    <property type="match status" value="1"/>
</dbReference>
<proteinExistence type="predicted"/>
<evidence type="ECO:0000256" key="1">
    <source>
        <dbReference type="ARBA" id="ARBA00022723"/>
    </source>
</evidence>
<dbReference type="FunFam" id="3.30.160.60:FF:000072">
    <property type="entry name" value="zinc finger protein 143 isoform X1"/>
    <property type="match status" value="2"/>
</dbReference>
<accession>A0A9J6BEN3</accession>
<dbReference type="Gene3D" id="3.40.1800.20">
    <property type="match status" value="1"/>
</dbReference>
<dbReference type="InterPro" id="IPR036236">
    <property type="entry name" value="Znf_C2H2_sf"/>
</dbReference>
<feature type="domain" description="C2H2-type" evidence="9">
    <location>
        <begin position="332"/>
        <end position="361"/>
    </location>
</feature>
<evidence type="ECO:0000313" key="11">
    <source>
        <dbReference type="EMBL" id="KAG5668162.1"/>
    </source>
</evidence>
<dbReference type="GO" id="GO:0005634">
    <property type="term" value="C:nucleus"/>
    <property type="evidence" value="ECO:0007669"/>
    <property type="project" value="InterPro"/>
</dbReference>
<feature type="domain" description="C2H2-type" evidence="9">
    <location>
        <begin position="506"/>
        <end position="529"/>
    </location>
</feature>
<dbReference type="FunFam" id="3.30.160.60:FF:000621">
    <property type="entry name" value="FLT3-interacting zinc finger 1"/>
    <property type="match status" value="1"/>
</dbReference>
<dbReference type="GO" id="GO:0000978">
    <property type="term" value="F:RNA polymerase II cis-regulatory region sequence-specific DNA binding"/>
    <property type="evidence" value="ECO:0007669"/>
    <property type="project" value="TreeGrafter"/>
</dbReference>
<evidence type="ECO:0000256" key="4">
    <source>
        <dbReference type="ARBA" id="ARBA00022833"/>
    </source>
</evidence>
<comment type="caution">
    <text evidence="11">The sequence shown here is derived from an EMBL/GenBank/DDBJ whole genome shotgun (WGS) entry which is preliminary data.</text>
</comment>
<keyword evidence="12" id="KW-1185">Reference proteome</keyword>
<evidence type="ECO:0000259" key="10">
    <source>
        <dbReference type="PROSITE" id="PS51915"/>
    </source>
</evidence>
<dbReference type="InterPro" id="IPR013087">
    <property type="entry name" value="Znf_C2H2_type"/>
</dbReference>
<keyword evidence="3 7" id="KW-0863">Zinc-finger</keyword>
<dbReference type="FunFam" id="3.30.160.60:FF:002343">
    <property type="entry name" value="Zinc finger protein 33A"/>
    <property type="match status" value="1"/>
</dbReference>
<keyword evidence="5" id="KW-0805">Transcription regulation</keyword>
<feature type="binding site" evidence="8">
    <location>
        <position position="9"/>
    </location>
    <ligand>
        <name>Zn(2+)</name>
        <dbReference type="ChEBI" id="CHEBI:29105"/>
    </ligand>
</feature>
<keyword evidence="2" id="KW-0677">Repeat</keyword>
<keyword evidence="4 8" id="KW-0862">Zinc</keyword>
<feature type="domain" description="C2H2-type" evidence="9">
    <location>
        <begin position="390"/>
        <end position="419"/>
    </location>
</feature>
<dbReference type="PROSITE" id="PS51915">
    <property type="entry name" value="ZAD"/>
    <property type="match status" value="1"/>
</dbReference>
<dbReference type="GO" id="GO:0000981">
    <property type="term" value="F:DNA-binding transcription factor activity, RNA polymerase II-specific"/>
    <property type="evidence" value="ECO:0007669"/>
    <property type="project" value="TreeGrafter"/>
</dbReference>
<dbReference type="AlphaFoldDB" id="A0A9J6BEN3"/>
<protein>
    <recommendedName>
        <fullName evidence="13">Zinc finger protein</fullName>
    </recommendedName>
</protein>
<evidence type="ECO:0000256" key="5">
    <source>
        <dbReference type="ARBA" id="ARBA00023015"/>
    </source>
</evidence>
<dbReference type="PANTHER" id="PTHR19818">
    <property type="entry name" value="ZINC FINGER PROTEIN ZIC AND GLI"/>
    <property type="match status" value="1"/>
</dbReference>
<dbReference type="SMART" id="SM00355">
    <property type="entry name" value="ZnF_C2H2"/>
    <property type="match status" value="10"/>
</dbReference>
<keyword evidence="6" id="KW-0804">Transcription</keyword>
<name>A0A9J6BEN3_POLVA</name>
<evidence type="ECO:0000256" key="6">
    <source>
        <dbReference type="ARBA" id="ARBA00023163"/>
    </source>
</evidence>
<dbReference type="GO" id="GO:0008270">
    <property type="term" value="F:zinc ion binding"/>
    <property type="evidence" value="ECO:0007669"/>
    <property type="project" value="UniProtKB-UniRule"/>
</dbReference>
<dbReference type="FunFam" id="3.30.160.60:FF:000446">
    <property type="entry name" value="Zinc finger protein"/>
    <property type="match status" value="1"/>
</dbReference>
<feature type="domain" description="C2H2-type" evidence="9">
    <location>
        <begin position="198"/>
        <end position="226"/>
    </location>
</feature>
<dbReference type="Gene3D" id="3.30.160.60">
    <property type="entry name" value="Classic Zinc Finger"/>
    <property type="match status" value="9"/>
</dbReference>
<dbReference type="InterPro" id="IPR050329">
    <property type="entry name" value="GLI_C2H2-zinc-finger"/>
</dbReference>
<dbReference type="Pfam" id="PF00096">
    <property type="entry name" value="zf-C2H2"/>
    <property type="match status" value="6"/>
</dbReference>
<dbReference type="InterPro" id="IPR012934">
    <property type="entry name" value="Znf_AD"/>
</dbReference>
<feature type="domain" description="C2H2-type" evidence="9">
    <location>
        <begin position="450"/>
        <end position="477"/>
    </location>
</feature>
<dbReference type="EMBL" id="JADBJN010000004">
    <property type="protein sequence ID" value="KAG5668162.1"/>
    <property type="molecule type" value="Genomic_DNA"/>
</dbReference>
<dbReference type="GO" id="GO:0045944">
    <property type="term" value="P:positive regulation of transcription by RNA polymerase II"/>
    <property type="evidence" value="ECO:0007669"/>
    <property type="project" value="UniProtKB-ARBA"/>
</dbReference>
<gene>
    <name evidence="11" type="ORF">PVAND_016114</name>
</gene>
<keyword evidence="1 8" id="KW-0479">Metal-binding</keyword>
<feature type="domain" description="C2H2-type" evidence="9">
    <location>
        <begin position="291"/>
        <end position="318"/>
    </location>
</feature>
<dbReference type="PROSITE" id="PS00028">
    <property type="entry name" value="ZINC_FINGER_C2H2_1"/>
    <property type="match status" value="9"/>
</dbReference>
<dbReference type="PANTHER" id="PTHR19818:SF139">
    <property type="entry name" value="PAIR-RULE PROTEIN ODD-PAIRED"/>
    <property type="match status" value="1"/>
</dbReference>
<sequence length="541" mass="62247">MSFSCENLCRSCMEVTQSGSVLLFNKKKKKKTQICHNFEELSSLKVKENDQLPQQLCMTCVSELNKCFAFREKCIRTYKTLCAYLELSEDDEDEEQQNQQTIVLQESSKNETYEEIEVTQDLLEAAKAKANETDQSQVMLEMDDITTLLNNQSSTSNIQIQDKADEDDDSLIFIIQNVAAEGEEAIIEEKSEKEVTSYKCEPCEMTFVRKKNFNNHCRRYHDDENSKVEIPNGKRIRLQLTNEDKGNNEEAKQKLQENPDAKRCKMCGALYLNEKSLKLHERRNACTQKTYKCTQCDKVFTDQKLFNEHTENHPQNESEKIVQVETDPSKKYQCTYENCGKSFKMMSTLKDHLRTHSNEKPYVCTICGRGFSQNTNLKQHLRRHTQIKPFKCDYEGCSSAFVSKGELDSHSRKHSGDHPFKCDVENCTASFTTSSSLVKHKRIHSGEKPYACTFCPMRFTALGTLKNHTKTHTGEKPHKCRYCDRAFTQKSDMTAHERTHTGSRPYVCSICNSSFHQSGTLKTHMKIHTKTISESENASTS</sequence>
<evidence type="ECO:0000256" key="8">
    <source>
        <dbReference type="PROSITE-ProRule" id="PRU01263"/>
    </source>
</evidence>
<organism evidence="11 12">
    <name type="scientific">Polypedilum vanderplanki</name>
    <name type="common">Sleeping chironomid midge</name>
    <dbReference type="NCBI Taxonomy" id="319348"/>
    <lineage>
        <taxon>Eukaryota</taxon>
        <taxon>Metazoa</taxon>
        <taxon>Ecdysozoa</taxon>
        <taxon>Arthropoda</taxon>
        <taxon>Hexapoda</taxon>
        <taxon>Insecta</taxon>
        <taxon>Pterygota</taxon>
        <taxon>Neoptera</taxon>
        <taxon>Endopterygota</taxon>
        <taxon>Diptera</taxon>
        <taxon>Nematocera</taxon>
        <taxon>Chironomoidea</taxon>
        <taxon>Chironomidae</taxon>
        <taxon>Chironominae</taxon>
        <taxon>Polypedilum</taxon>
        <taxon>Polypedilum</taxon>
    </lineage>
</organism>
<evidence type="ECO:0000256" key="7">
    <source>
        <dbReference type="PROSITE-ProRule" id="PRU00042"/>
    </source>
</evidence>
<dbReference type="FunFam" id="3.30.160.60:FF:000032">
    <property type="entry name" value="Krueppel-like factor 4"/>
    <property type="match status" value="1"/>
</dbReference>
<feature type="domain" description="C2H2-type" evidence="9">
    <location>
        <begin position="420"/>
        <end position="449"/>
    </location>
</feature>
<dbReference type="SUPFAM" id="SSF57667">
    <property type="entry name" value="beta-beta-alpha zinc fingers"/>
    <property type="match status" value="5"/>
</dbReference>
<feature type="binding site" evidence="8">
    <location>
        <position position="12"/>
    </location>
    <ligand>
        <name>Zn(2+)</name>
        <dbReference type="ChEBI" id="CHEBI:29105"/>
    </ligand>
</feature>
<feature type="binding site" evidence="8">
    <location>
        <position position="60"/>
    </location>
    <ligand>
        <name>Zn(2+)</name>
        <dbReference type="ChEBI" id="CHEBI:29105"/>
    </ligand>
</feature>
<dbReference type="Proteomes" id="UP001107558">
    <property type="component" value="Chromosome 4"/>
</dbReference>
<evidence type="ECO:0000256" key="2">
    <source>
        <dbReference type="ARBA" id="ARBA00022737"/>
    </source>
</evidence>
<evidence type="ECO:0000259" key="9">
    <source>
        <dbReference type="PROSITE" id="PS50157"/>
    </source>
</evidence>
<evidence type="ECO:0008006" key="13">
    <source>
        <dbReference type="Google" id="ProtNLM"/>
    </source>
</evidence>
<dbReference type="SUPFAM" id="SSF57716">
    <property type="entry name" value="Glucocorticoid receptor-like (DNA-binding domain)"/>
    <property type="match status" value="1"/>
</dbReference>
<feature type="domain" description="ZAD" evidence="10">
    <location>
        <begin position="7"/>
        <end position="84"/>
    </location>
</feature>
<evidence type="ECO:0000256" key="3">
    <source>
        <dbReference type="ARBA" id="ARBA00022771"/>
    </source>
</evidence>
<dbReference type="OrthoDB" id="9439903at2759"/>
<evidence type="ECO:0000313" key="12">
    <source>
        <dbReference type="Proteomes" id="UP001107558"/>
    </source>
</evidence>
<feature type="domain" description="C2H2-type" evidence="9">
    <location>
        <begin position="362"/>
        <end position="389"/>
    </location>
</feature>
<feature type="binding site" evidence="8">
    <location>
        <position position="57"/>
    </location>
    <ligand>
        <name>Zn(2+)</name>
        <dbReference type="ChEBI" id="CHEBI:29105"/>
    </ligand>
</feature>
<feature type="domain" description="C2H2-type" evidence="9">
    <location>
        <begin position="478"/>
        <end position="505"/>
    </location>
</feature>
<dbReference type="Pfam" id="PF07776">
    <property type="entry name" value="zf-AD"/>
    <property type="match status" value="1"/>
</dbReference>
<reference evidence="11" key="1">
    <citation type="submission" date="2021-03" db="EMBL/GenBank/DDBJ databases">
        <title>Chromosome level genome of the anhydrobiotic midge Polypedilum vanderplanki.</title>
        <authorList>
            <person name="Yoshida Y."/>
            <person name="Kikawada T."/>
            <person name="Gusev O."/>
        </authorList>
    </citation>
    <scope>NUCLEOTIDE SEQUENCE</scope>
    <source>
        <strain evidence="11">NIAS01</strain>
        <tissue evidence="11">Whole body or cell culture</tissue>
    </source>
</reference>